<evidence type="ECO:0000256" key="7">
    <source>
        <dbReference type="ARBA" id="ARBA00023136"/>
    </source>
</evidence>
<comment type="similarity">
    <text evidence="3 9">Belongs to the FliF family.</text>
</comment>
<dbReference type="PANTHER" id="PTHR30046:SF0">
    <property type="entry name" value="FLAGELLAR M-RING PROTEIN"/>
    <property type="match status" value="1"/>
</dbReference>
<dbReference type="InterPro" id="IPR006182">
    <property type="entry name" value="FliF_N_dom"/>
</dbReference>
<proteinExistence type="inferred from homology"/>
<keyword evidence="15" id="KW-1185">Reference proteome</keyword>
<dbReference type="GO" id="GO:0071973">
    <property type="term" value="P:bacterial-type flagellum-dependent cell motility"/>
    <property type="evidence" value="ECO:0007669"/>
    <property type="project" value="InterPro"/>
</dbReference>
<dbReference type="InterPro" id="IPR043427">
    <property type="entry name" value="YscJ/FliF"/>
</dbReference>
<name>A0A939GZW6_9BURK</name>
<keyword evidence="6 11" id="KW-1133">Transmembrane helix</keyword>
<keyword evidence="5 11" id="KW-0812">Transmembrane</keyword>
<dbReference type="Gene3D" id="3.30.300.30">
    <property type="match status" value="1"/>
</dbReference>
<reference evidence="14" key="1">
    <citation type="submission" date="2021-03" db="EMBL/GenBank/DDBJ databases">
        <title>Comamonas denitrificans.</title>
        <authorList>
            <person name="Finster K."/>
        </authorList>
    </citation>
    <scope>NUCLEOTIDE SEQUENCE</scope>
    <source>
        <strain evidence="14">MM2021_4</strain>
    </source>
</reference>
<keyword evidence="8 9" id="KW-0975">Bacterial flagellum</keyword>
<evidence type="ECO:0000256" key="10">
    <source>
        <dbReference type="SAM" id="MobiDB-lite"/>
    </source>
</evidence>
<evidence type="ECO:0000256" key="6">
    <source>
        <dbReference type="ARBA" id="ARBA00022989"/>
    </source>
</evidence>
<dbReference type="InterPro" id="IPR000067">
    <property type="entry name" value="FlgMring_FliF"/>
</dbReference>
<feature type="domain" description="Flagellar M-ring N-terminal" evidence="12">
    <location>
        <begin position="61"/>
        <end position="236"/>
    </location>
</feature>
<dbReference type="Proteomes" id="UP000664731">
    <property type="component" value="Unassembled WGS sequence"/>
</dbReference>
<evidence type="ECO:0000256" key="8">
    <source>
        <dbReference type="ARBA" id="ARBA00023143"/>
    </source>
</evidence>
<dbReference type="PRINTS" id="PR01009">
    <property type="entry name" value="FLGMRINGFLIF"/>
</dbReference>
<evidence type="ECO:0000256" key="11">
    <source>
        <dbReference type="SAM" id="Phobius"/>
    </source>
</evidence>
<evidence type="ECO:0000259" key="12">
    <source>
        <dbReference type="Pfam" id="PF01514"/>
    </source>
</evidence>
<feature type="transmembrane region" description="Helical" evidence="11">
    <location>
        <begin position="40"/>
        <end position="59"/>
    </location>
</feature>
<feature type="transmembrane region" description="Helical" evidence="11">
    <location>
        <begin position="478"/>
        <end position="500"/>
    </location>
</feature>
<feature type="region of interest" description="Disordered" evidence="10">
    <location>
        <begin position="1"/>
        <end position="21"/>
    </location>
</feature>
<keyword evidence="14" id="KW-0282">Flagellum</keyword>
<comment type="caution">
    <text evidence="14">The sequence shown here is derived from an EMBL/GenBank/DDBJ whole genome shotgun (WGS) entry which is preliminary data.</text>
</comment>
<dbReference type="PIRSF" id="PIRSF004862">
    <property type="entry name" value="FliF"/>
    <property type="match status" value="1"/>
</dbReference>
<evidence type="ECO:0000313" key="14">
    <source>
        <dbReference type="EMBL" id="MBO1249056.1"/>
    </source>
</evidence>
<feature type="domain" description="Flagellar M-ring C-terminal" evidence="13">
    <location>
        <begin position="268"/>
        <end position="453"/>
    </location>
</feature>
<comment type="function">
    <text evidence="9">The M ring may be actively involved in energy transduction.</text>
</comment>
<dbReference type="PANTHER" id="PTHR30046">
    <property type="entry name" value="FLAGELLAR M-RING PROTEIN"/>
    <property type="match status" value="1"/>
</dbReference>
<keyword evidence="4" id="KW-1003">Cell membrane</keyword>
<keyword evidence="7 11" id="KW-0472">Membrane</keyword>
<dbReference type="GO" id="GO:0005886">
    <property type="term" value="C:plasma membrane"/>
    <property type="evidence" value="ECO:0007669"/>
    <property type="project" value="UniProtKB-SubCell"/>
</dbReference>
<dbReference type="GO" id="GO:0009431">
    <property type="term" value="C:bacterial-type flagellum basal body, MS ring"/>
    <property type="evidence" value="ECO:0007669"/>
    <property type="project" value="InterPro"/>
</dbReference>
<sequence length="566" mass="60780">MSALAEVPAAQTPPAVTGTPGTGVAALQQRLNQMDRGQRLRWGGLAALAVVAVVAAVLFSRQPDYKVLFSSLTDKDAGAIVAQLTQMNVPYRYTEGGGAILVPADKVHDARLKLATQGLPKGSVAGFEVMDNSKFGITQFQERVNYQRALEGELTRSIQGLSAVQDARVHLALPNQNGFFREQQKPSASVIVNLYPGRGLDRTQIAGIVHLVASSVPELAPSSVSVLDESGKLLSQEPDGKDGVVDLQQLMYQQQLEKQYVQRILDILEPVVGQGNVKAQVTADLDFSQSESTSELHAPNQGESVNSAIRSRQSVESTGAPKDLPPTGVPGATTNQPPQAAAAPINGQAQPLRTAQEGQSDFLAIPGSKREVITNYEVDKTIRVTRNSTGGIKRMTAAVVVNYLPGTPAEAGGVATPQPMTEQQQAQMLALVRETIGFNAERGDSVNLMNTPFQAAPRLASDLPVWQQPETIEMVKTIGWPVGFVLAALILMFGVVRPLVKSRRKKEMQAQLDLLEAEELERPALPQKPGDLPPEQIRLDQARALAKQNPIAVANIIKTWVNGPEA</sequence>
<dbReference type="AlphaFoldDB" id="A0A939GZW6"/>
<dbReference type="InterPro" id="IPR045851">
    <property type="entry name" value="AMP-bd_C_sf"/>
</dbReference>
<dbReference type="GO" id="GO:0003774">
    <property type="term" value="F:cytoskeletal motor activity"/>
    <property type="evidence" value="ECO:0007669"/>
    <property type="project" value="InterPro"/>
</dbReference>
<evidence type="ECO:0000256" key="4">
    <source>
        <dbReference type="ARBA" id="ARBA00022475"/>
    </source>
</evidence>
<feature type="region of interest" description="Disordered" evidence="10">
    <location>
        <begin position="290"/>
        <end position="363"/>
    </location>
</feature>
<evidence type="ECO:0000259" key="13">
    <source>
        <dbReference type="Pfam" id="PF08345"/>
    </source>
</evidence>
<evidence type="ECO:0000256" key="5">
    <source>
        <dbReference type="ARBA" id="ARBA00022692"/>
    </source>
</evidence>
<organism evidence="14 15">
    <name type="scientific">Comamonas denitrificans</name>
    <dbReference type="NCBI Taxonomy" id="117506"/>
    <lineage>
        <taxon>Bacteria</taxon>
        <taxon>Pseudomonadati</taxon>
        <taxon>Pseudomonadota</taxon>
        <taxon>Betaproteobacteria</taxon>
        <taxon>Burkholderiales</taxon>
        <taxon>Comamonadaceae</taxon>
        <taxon>Comamonas</taxon>
    </lineage>
</organism>
<feature type="compositionally biased region" description="Low complexity" evidence="10">
    <location>
        <begin position="7"/>
        <end position="21"/>
    </location>
</feature>
<evidence type="ECO:0000256" key="1">
    <source>
        <dbReference type="ARBA" id="ARBA00004117"/>
    </source>
</evidence>
<evidence type="ECO:0000313" key="15">
    <source>
        <dbReference type="Proteomes" id="UP000664731"/>
    </source>
</evidence>
<accession>A0A939GZW6</accession>
<gene>
    <name evidence="14" type="primary">fliF</name>
    <name evidence="14" type="ORF">J1777_04260</name>
</gene>
<evidence type="ECO:0000256" key="9">
    <source>
        <dbReference type="PIRNR" id="PIRNR004862"/>
    </source>
</evidence>
<dbReference type="InterPro" id="IPR013556">
    <property type="entry name" value="Flag_M-ring_C"/>
</dbReference>
<dbReference type="NCBIfam" id="TIGR00206">
    <property type="entry name" value="fliF"/>
    <property type="match status" value="1"/>
</dbReference>
<evidence type="ECO:0000256" key="2">
    <source>
        <dbReference type="ARBA" id="ARBA00004651"/>
    </source>
</evidence>
<feature type="compositionally biased region" description="Polar residues" evidence="10">
    <location>
        <begin position="290"/>
        <end position="317"/>
    </location>
</feature>
<dbReference type="RefSeq" id="WP_207574600.1">
    <property type="nucleotide sequence ID" value="NZ_JAFNME010000006.1"/>
</dbReference>
<protein>
    <recommendedName>
        <fullName evidence="9">Flagellar M-ring protein</fullName>
    </recommendedName>
</protein>
<evidence type="ECO:0000256" key="3">
    <source>
        <dbReference type="ARBA" id="ARBA00007971"/>
    </source>
</evidence>
<keyword evidence="14" id="KW-0969">Cilium</keyword>
<dbReference type="EMBL" id="JAFNME010000006">
    <property type="protein sequence ID" value="MBO1249056.1"/>
    <property type="molecule type" value="Genomic_DNA"/>
</dbReference>
<keyword evidence="14" id="KW-0966">Cell projection</keyword>
<dbReference type="Pfam" id="PF08345">
    <property type="entry name" value="YscJ_FliF_C"/>
    <property type="match status" value="1"/>
</dbReference>
<feature type="compositionally biased region" description="Low complexity" evidence="10">
    <location>
        <begin position="330"/>
        <end position="351"/>
    </location>
</feature>
<dbReference type="Pfam" id="PF01514">
    <property type="entry name" value="YscJ_FliF"/>
    <property type="match status" value="1"/>
</dbReference>
<comment type="subcellular location">
    <subcellularLocation>
        <location evidence="1 9">Bacterial flagellum basal body</location>
    </subcellularLocation>
    <subcellularLocation>
        <location evidence="2">Cell membrane</location>
        <topology evidence="2">Multi-pass membrane protein</topology>
    </subcellularLocation>
</comment>